<organism evidence="1 2">
    <name type="scientific">Brachionus plicatilis</name>
    <name type="common">Marine rotifer</name>
    <name type="synonym">Brachionus muelleri</name>
    <dbReference type="NCBI Taxonomy" id="10195"/>
    <lineage>
        <taxon>Eukaryota</taxon>
        <taxon>Metazoa</taxon>
        <taxon>Spiralia</taxon>
        <taxon>Gnathifera</taxon>
        <taxon>Rotifera</taxon>
        <taxon>Eurotatoria</taxon>
        <taxon>Monogononta</taxon>
        <taxon>Pseudotrocha</taxon>
        <taxon>Ploima</taxon>
        <taxon>Brachionidae</taxon>
        <taxon>Brachionus</taxon>
    </lineage>
</organism>
<comment type="caution">
    <text evidence="1">The sequence shown here is derived from an EMBL/GenBank/DDBJ whole genome shotgun (WGS) entry which is preliminary data.</text>
</comment>
<dbReference type="EMBL" id="REGN01007020">
    <property type="protein sequence ID" value="RNA07493.1"/>
    <property type="molecule type" value="Genomic_DNA"/>
</dbReference>
<sequence length="77" mass="9102">MNEKTIELFNKRQNILIKRSIGLSKFFDERDLQRFKSSVRQKKLLKSVSKKLNHNFAGAKCHRYLAIIARFLGAYED</sequence>
<proteinExistence type="predicted"/>
<dbReference type="Proteomes" id="UP000276133">
    <property type="component" value="Unassembled WGS sequence"/>
</dbReference>
<accession>A0A3M7Q818</accession>
<name>A0A3M7Q818_BRAPC</name>
<evidence type="ECO:0000313" key="2">
    <source>
        <dbReference type="Proteomes" id="UP000276133"/>
    </source>
</evidence>
<evidence type="ECO:0000313" key="1">
    <source>
        <dbReference type="EMBL" id="RNA07493.1"/>
    </source>
</evidence>
<keyword evidence="2" id="KW-1185">Reference proteome</keyword>
<protein>
    <submittedName>
        <fullName evidence="1">Uncharacterized protein</fullName>
    </submittedName>
</protein>
<reference evidence="1 2" key="1">
    <citation type="journal article" date="2018" name="Sci. Rep.">
        <title>Genomic signatures of local adaptation to the degree of environmental predictability in rotifers.</title>
        <authorList>
            <person name="Franch-Gras L."/>
            <person name="Hahn C."/>
            <person name="Garcia-Roger E.M."/>
            <person name="Carmona M.J."/>
            <person name="Serra M."/>
            <person name="Gomez A."/>
        </authorList>
    </citation>
    <scope>NUCLEOTIDE SEQUENCE [LARGE SCALE GENOMIC DNA]</scope>
    <source>
        <strain evidence="1">HYR1</strain>
    </source>
</reference>
<dbReference type="AlphaFoldDB" id="A0A3M7Q818"/>
<gene>
    <name evidence="1" type="ORF">BpHYR1_017657</name>
</gene>